<reference evidence="1" key="2">
    <citation type="submission" date="2020-11" db="EMBL/GenBank/DDBJ databases">
        <authorList>
            <person name="McCartney M.A."/>
            <person name="Auch B."/>
            <person name="Kono T."/>
            <person name="Mallez S."/>
            <person name="Becker A."/>
            <person name="Gohl D.M."/>
            <person name="Silverstein K.A.T."/>
            <person name="Koren S."/>
            <person name="Bechman K.B."/>
            <person name="Herman A."/>
            <person name="Abrahante J.E."/>
            <person name="Garbe J."/>
        </authorList>
    </citation>
    <scope>NUCLEOTIDE SEQUENCE</scope>
    <source>
        <strain evidence="1">Duluth1</strain>
        <tissue evidence="1">Whole animal</tissue>
    </source>
</reference>
<comment type="caution">
    <text evidence="1">The sequence shown here is derived from an EMBL/GenBank/DDBJ whole genome shotgun (WGS) entry which is preliminary data.</text>
</comment>
<dbReference type="AlphaFoldDB" id="A0A9D4D2E6"/>
<proteinExistence type="predicted"/>
<gene>
    <name evidence="1" type="ORF">DPMN_043462</name>
</gene>
<dbReference type="Proteomes" id="UP000828390">
    <property type="component" value="Unassembled WGS sequence"/>
</dbReference>
<protein>
    <submittedName>
        <fullName evidence="1">Uncharacterized protein</fullName>
    </submittedName>
</protein>
<accession>A0A9D4D2E6</accession>
<evidence type="ECO:0000313" key="2">
    <source>
        <dbReference type="Proteomes" id="UP000828390"/>
    </source>
</evidence>
<reference evidence="1" key="1">
    <citation type="journal article" date="2019" name="bioRxiv">
        <title>The Genome of the Zebra Mussel, Dreissena polymorpha: A Resource for Invasive Species Research.</title>
        <authorList>
            <person name="McCartney M.A."/>
            <person name="Auch B."/>
            <person name="Kono T."/>
            <person name="Mallez S."/>
            <person name="Zhang Y."/>
            <person name="Obille A."/>
            <person name="Becker A."/>
            <person name="Abrahante J.E."/>
            <person name="Garbe J."/>
            <person name="Badalamenti J.P."/>
            <person name="Herman A."/>
            <person name="Mangelson H."/>
            <person name="Liachko I."/>
            <person name="Sullivan S."/>
            <person name="Sone E.D."/>
            <person name="Koren S."/>
            <person name="Silverstein K.A.T."/>
            <person name="Beckman K.B."/>
            <person name="Gohl D.M."/>
        </authorList>
    </citation>
    <scope>NUCLEOTIDE SEQUENCE</scope>
    <source>
        <strain evidence="1">Duluth1</strain>
        <tissue evidence="1">Whole animal</tissue>
    </source>
</reference>
<organism evidence="1 2">
    <name type="scientific">Dreissena polymorpha</name>
    <name type="common">Zebra mussel</name>
    <name type="synonym">Mytilus polymorpha</name>
    <dbReference type="NCBI Taxonomy" id="45954"/>
    <lineage>
        <taxon>Eukaryota</taxon>
        <taxon>Metazoa</taxon>
        <taxon>Spiralia</taxon>
        <taxon>Lophotrochozoa</taxon>
        <taxon>Mollusca</taxon>
        <taxon>Bivalvia</taxon>
        <taxon>Autobranchia</taxon>
        <taxon>Heteroconchia</taxon>
        <taxon>Euheterodonta</taxon>
        <taxon>Imparidentia</taxon>
        <taxon>Neoheterodontei</taxon>
        <taxon>Myida</taxon>
        <taxon>Dreissenoidea</taxon>
        <taxon>Dreissenidae</taxon>
        <taxon>Dreissena</taxon>
    </lineage>
</organism>
<name>A0A9D4D2E6_DREPO</name>
<dbReference type="EMBL" id="JAIWYP010000011">
    <property type="protein sequence ID" value="KAH3736887.1"/>
    <property type="molecule type" value="Genomic_DNA"/>
</dbReference>
<sequence>MLLQCMHPWLILLIRKEEEFRCRIRHLDTDLKETVSTTAVAAVAVREAEQSTTDESESSVNLLKAPPLTRNVNTMVAAVYGSKWYVRKVEEFDTDDNEYRIQFMVKAKEIYKWPQYSDWVWISANEIFYVVKTLTASWKSNRLFKLDGEENMQIEQLFQNRYAKS</sequence>
<keyword evidence="2" id="KW-1185">Reference proteome</keyword>
<evidence type="ECO:0000313" key="1">
    <source>
        <dbReference type="EMBL" id="KAH3736887.1"/>
    </source>
</evidence>